<dbReference type="EMBL" id="SBKN01000001">
    <property type="protein sequence ID" value="RXR24278.1"/>
    <property type="molecule type" value="Genomic_DNA"/>
</dbReference>
<dbReference type="PANTHER" id="PTHR22550:SF5">
    <property type="entry name" value="LEUCINE ZIPPER PROTEIN 4"/>
    <property type="match status" value="1"/>
</dbReference>
<dbReference type="PROSITE" id="PS50234">
    <property type="entry name" value="VWFA"/>
    <property type="match status" value="1"/>
</dbReference>
<dbReference type="OrthoDB" id="6206554at2"/>
<dbReference type="AlphaFoldDB" id="A0A4Q1KEX1"/>
<evidence type="ECO:0000256" key="4">
    <source>
        <dbReference type="ARBA" id="ARBA00023136"/>
    </source>
</evidence>
<protein>
    <submittedName>
        <fullName evidence="7">VWA domain-containing protein</fullName>
    </submittedName>
</protein>
<evidence type="ECO:0000259" key="6">
    <source>
        <dbReference type="PROSITE" id="PS50234"/>
    </source>
</evidence>
<sequence length="348" mass="38905">MYELESKIYFYGLLLLPMLIGLWWAARIWRRKKEREFASAALLDYLSPERSRFKSNTKFFLGLLGIVFLIIGLVNPKIGTKVEKVKSRGIDIVFAIDVSKSMLAADVAPNRLEKSKQIVSQLINQLGGDRIGIIAYSGNAFPVLPMTSDYAVAKMFLQSMSPEMISTQGTSIDQAIQLAANRYFSAKDKSNKLLIILSDGEDHTNNAVAAAELANEVKMRILTVGVGTENGGPIKIIENGNATYLKDKNGQVVITKRNSKVLEEVAQKGNGGYIDGNVTKNVVDYVKNTINNTDKTELGSALMADYQSQFQWFLGIGLILLFLEVLFWERKTQWIGKMNLFNEKDEKR</sequence>
<evidence type="ECO:0000313" key="7">
    <source>
        <dbReference type="EMBL" id="RXR24278.1"/>
    </source>
</evidence>
<feature type="transmembrane region" description="Helical" evidence="5">
    <location>
        <begin position="59"/>
        <end position="78"/>
    </location>
</feature>
<organism evidence="7 8">
    <name type="scientific">Flavobacterium stagni</name>
    <dbReference type="NCBI Taxonomy" id="2506421"/>
    <lineage>
        <taxon>Bacteria</taxon>
        <taxon>Pseudomonadati</taxon>
        <taxon>Bacteroidota</taxon>
        <taxon>Flavobacteriia</taxon>
        <taxon>Flavobacteriales</taxon>
        <taxon>Flavobacteriaceae</taxon>
        <taxon>Flavobacterium</taxon>
    </lineage>
</organism>
<proteinExistence type="predicted"/>
<evidence type="ECO:0000256" key="1">
    <source>
        <dbReference type="ARBA" id="ARBA00022475"/>
    </source>
</evidence>
<dbReference type="Gene3D" id="3.40.50.410">
    <property type="entry name" value="von Willebrand factor, type A domain"/>
    <property type="match status" value="1"/>
</dbReference>
<dbReference type="InterPro" id="IPR050768">
    <property type="entry name" value="UPF0353/GerABKA_families"/>
</dbReference>
<feature type="transmembrane region" description="Helical" evidence="5">
    <location>
        <begin position="6"/>
        <end position="26"/>
    </location>
</feature>
<feature type="transmembrane region" description="Helical" evidence="5">
    <location>
        <begin position="310"/>
        <end position="328"/>
    </location>
</feature>
<dbReference type="SUPFAM" id="SSF53300">
    <property type="entry name" value="vWA-like"/>
    <property type="match status" value="1"/>
</dbReference>
<evidence type="ECO:0000256" key="3">
    <source>
        <dbReference type="ARBA" id="ARBA00022989"/>
    </source>
</evidence>
<dbReference type="SMART" id="SM00327">
    <property type="entry name" value="VWA"/>
    <property type="match status" value="1"/>
</dbReference>
<dbReference type="PANTHER" id="PTHR22550">
    <property type="entry name" value="SPORE GERMINATION PROTEIN"/>
    <property type="match status" value="1"/>
</dbReference>
<evidence type="ECO:0000256" key="5">
    <source>
        <dbReference type="SAM" id="Phobius"/>
    </source>
</evidence>
<dbReference type="InterPro" id="IPR002035">
    <property type="entry name" value="VWF_A"/>
</dbReference>
<keyword evidence="2 5" id="KW-0812">Transmembrane</keyword>
<gene>
    <name evidence="7" type="ORF">EQG61_02215</name>
</gene>
<keyword evidence="1" id="KW-1003">Cell membrane</keyword>
<feature type="domain" description="VWFA" evidence="6">
    <location>
        <begin position="91"/>
        <end position="306"/>
    </location>
</feature>
<dbReference type="Pfam" id="PF00092">
    <property type="entry name" value="VWA"/>
    <property type="match status" value="1"/>
</dbReference>
<dbReference type="InterPro" id="IPR036465">
    <property type="entry name" value="vWFA_dom_sf"/>
</dbReference>
<accession>A0A4Q1KEX1</accession>
<keyword evidence="3 5" id="KW-1133">Transmembrane helix</keyword>
<keyword evidence="4 5" id="KW-0472">Membrane</keyword>
<dbReference type="Pfam" id="PF07584">
    <property type="entry name" value="BatA"/>
    <property type="match status" value="1"/>
</dbReference>
<evidence type="ECO:0000313" key="8">
    <source>
        <dbReference type="Proteomes" id="UP000289857"/>
    </source>
</evidence>
<comment type="caution">
    <text evidence="7">The sequence shown here is derived from an EMBL/GenBank/DDBJ whole genome shotgun (WGS) entry which is preliminary data.</text>
</comment>
<evidence type="ECO:0000256" key="2">
    <source>
        <dbReference type="ARBA" id="ARBA00022692"/>
    </source>
</evidence>
<reference evidence="8" key="1">
    <citation type="submission" date="2019-01" db="EMBL/GenBank/DDBJ databases">
        <title>Cytophagaceae bacterium strain CAR-16.</title>
        <authorList>
            <person name="Chen W.-M."/>
        </authorList>
    </citation>
    <scope>NUCLEOTIDE SEQUENCE [LARGE SCALE GENOMIC DNA]</scope>
    <source>
        <strain evidence="8">WWJ-16</strain>
    </source>
</reference>
<dbReference type="RefSeq" id="WP_129460256.1">
    <property type="nucleotide sequence ID" value="NZ_SBKN01000001.1"/>
</dbReference>
<name>A0A4Q1KEX1_9FLAO</name>
<dbReference type="Proteomes" id="UP000289857">
    <property type="component" value="Unassembled WGS sequence"/>
</dbReference>
<dbReference type="InterPro" id="IPR024163">
    <property type="entry name" value="Aerotolerance_reg_N"/>
</dbReference>
<keyword evidence="8" id="KW-1185">Reference proteome</keyword>